<dbReference type="AlphaFoldDB" id="A0A4Q4MQF5"/>
<gene>
    <name evidence="2" type="ORF">AA0114_g3079</name>
    <name evidence="1" type="ORF">AA0115_g2704</name>
</gene>
<evidence type="ECO:0000313" key="2">
    <source>
        <dbReference type="EMBL" id="RYN55817.1"/>
    </source>
</evidence>
<dbReference type="Proteomes" id="UP000292340">
    <property type="component" value="Unassembled WGS sequence"/>
</dbReference>
<reference evidence="2" key="3">
    <citation type="journal article" date="2019" name="J. ISSAAS">
        <title>Genomics, evolutionary history and diagnostics of the Alternaria alternata species group including apple and Asian pear pathotypes.</title>
        <authorList>
            <person name="Armitage A.D."/>
            <person name="Cockerton H.M."/>
            <person name="Sreenivasaprasad S."/>
            <person name="Woodhall J."/>
            <person name="Lane C."/>
            <person name="Harrison R.J."/>
            <person name="Clarkson J.P."/>
        </authorList>
    </citation>
    <scope>NUCLEOTIDE SEQUENCE</scope>
    <source>
        <strain evidence="2">FERA 1082</strain>
    </source>
</reference>
<name>A0A4Q4MQF5_9PLEO</name>
<reference evidence="1" key="1">
    <citation type="submission" date="2017-10" db="EMBL/GenBank/DDBJ databases">
        <authorList>
            <person name="Armitage A.D."/>
            <person name="Barbara D.J."/>
            <person name="Woodhall J.W."/>
            <person name="Sreenivasaprasad S."/>
            <person name="Lane C.R."/>
            <person name="Clarkson J.P."/>
            <person name="Harrison R.J."/>
        </authorList>
    </citation>
    <scope>NUCLEOTIDE SEQUENCE</scope>
    <source>
        <strain evidence="1">FERA 1164</strain>
    </source>
</reference>
<sequence>MKLPAPVLVILSTVLMFFTASLAPLIAVKCNVPQQPIPAYTLGSCVTGTWF</sequence>
<dbReference type="Proteomes" id="UP000292402">
    <property type="component" value="Unassembled WGS sequence"/>
</dbReference>
<evidence type="ECO:0000313" key="1">
    <source>
        <dbReference type="EMBL" id="RYN34569.1"/>
    </source>
</evidence>
<accession>A0A4Q4MQF5</accession>
<protein>
    <submittedName>
        <fullName evidence="2">Uncharacterized protein</fullName>
    </submittedName>
</protein>
<dbReference type="EMBL" id="PDXB01000005">
    <property type="protein sequence ID" value="RYN34569.1"/>
    <property type="molecule type" value="Genomic_DNA"/>
</dbReference>
<dbReference type="EMBL" id="PDXA01000008">
    <property type="protein sequence ID" value="RYN55817.1"/>
    <property type="molecule type" value="Genomic_DNA"/>
</dbReference>
<reference evidence="1 3" key="2">
    <citation type="journal article" date="2019" name="bioRxiv">
        <title>Genomics, evolutionary history and diagnostics of the Alternaria alternata species group including apple and Asian pear pathotypes.</title>
        <authorList>
            <person name="Armitage A.D."/>
            <person name="Cockerton H.M."/>
            <person name="Sreenivasaprasad S."/>
            <person name="Woodhall J.W."/>
            <person name="Lane C.R."/>
            <person name="Harrison R.J."/>
            <person name="Clarkson J.P."/>
        </authorList>
    </citation>
    <scope>NUCLEOTIDE SEQUENCE [LARGE SCALE GENOMIC DNA]</scope>
    <source>
        <strain evidence="3">FERA 1082</strain>
        <strain evidence="1">FERA 1164</strain>
    </source>
</reference>
<dbReference type="OrthoDB" id="10273024at2759"/>
<organism evidence="2 3">
    <name type="scientific">Alternaria tenuissima</name>
    <dbReference type="NCBI Taxonomy" id="119927"/>
    <lineage>
        <taxon>Eukaryota</taxon>
        <taxon>Fungi</taxon>
        <taxon>Dikarya</taxon>
        <taxon>Ascomycota</taxon>
        <taxon>Pezizomycotina</taxon>
        <taxon>Dothideomycetes</taxon>
        <taxon>Pleosporomycetidae</taxon>
        <taxon>Pleosporales</taxon>
        <taxon>Pleosporineae</taxon>
        <taxon>Pleosporaceae</taxon>
        <taxon>Alternaria</taxon>
        <taxon>Alternaria sect. Alternaria</taxon>
        <taxon>Alternaria alternata complex</taxon>
    </lineage>
</organism>
<evidence type="ECO:0000313" key="3">
    <source>
        <dbReference type="Proteomes" id="UP000292402"/>
    </source>
</evidence>
<proteinExistence type="predicted"/>
<comment type="caution">
    <text evidence="2">The sequence shown here is derived from an EMBL/GenBank/DDBJ whole genome shotgun (WGS) entry which is preliminary data.</text>
</comment>